<evidence type="ECO:0000313" key="3">
    <source>
        <dbReference type="Proteomes" id="UP000006575"/>
    </source>
</evidence>
<dbReference type="EMBL" id="AM236080">
    <property type="protein sequence ID" value="CAK07391.1"/>
    <property type="molecule type" value="Genomic_DNA"/>
</dbReference>
<dbReference type="GeneID" id="303206919"/>
<name>Q1MI19_RHIJ3</name>
<organism evidence="2 3">
    <name type="scientific">Rhizobium johnstonii (strain DSM 114642 / LMG 32736 / 3841)</name>
    <name type="common">Rhizobium leguminosarum bv. viciae</name>
    <dbReference type="NCBI Taxonomy" id="216596"/>
    <lineage>
        <taxon>Bacteria</taxon>
        <taxon>Pseudomonadati</taxon>
        <taxon>Pseudomonadota</taxon>
        <taxon>Alphaproteobacteria</taxon>
        <taxon>Hyphomicrobiales</taxon>
        <taxon>Rhizobiaceae</taxon>
        <taxon>Rhizobium/Agrobacterium group</taxon>
        <taxon>Rhizobium</taxon>
        <taxon>Rhizobium johnstonii</taxon>
    </lineage>
</organism>
<dbReference type="InterPro" id="IPR009492">
    <property type="entry name" value="TniQ"/>
</dbReference>
<dbReference type="Pfam" id="PF06527">
    <property type="entry name" value="TniQ"/>
    <property type="match status" value="1"/>
</dbReference>
<evidence type="ECO:0000313" key="2">
    <source>
        <dbReference type="EMBL" id="CAK07391.1"/>
    </source>
</evidence>
<dbReference type="KEGG" id="rle:RL1897"/>
<reference evidence="2 3" key="1">
    <citation type="journal article" date="2006" name="Genome Biol.">
        <title>The genome of Rhizobium leguminosarum has recognizable core and accessory components.</title>
        <authorList>
            <person name="Young J.W."/>
            <person name="Crossman L.C."/>
            <person name="Johnston A.W.B."/>
            <person name="Thomson N.R."/>
            <person name="Ghazoui Z.F."/>
            <person name="Hull K.H."/>
            <person name="Wexler M."/>
            <person name="Curson A.R.J."/>
            <person name="Todd J.D."/>
            <person name="Poole P.S."/>
            <person name="Mauchline T.H."/>
            <person name="East A.K."/>
            <person name="Quail M.A."/>
            <person name="Churcher C."/>
            <person name="Arrowsmith C."/>
            <person name="Cherevach A."/>
            <person name="Chillingworth T."/>
            <person name="Clarke K."/>
            <person name="Cronin A."/>
            <person name="Davis P."/>
            <person name="Fraser A."/>
            <person name="Hance Z."/>
            <person name="Hauser H."/>
            <person name="Jagels K."/>
            <person name="Moule S."/>
            <person name="Mungall K."/>
            <person name="Norbertczak H."/>
            <person name="Rabbinowitsch E."/>
            <person name="Sanders M."/>
            <person name="Simmonds M."/>
            <person name="Whitehead S."/>
            <person name="Parkhill J."/>
        </authorList>
    </citation>
    <scope>NUCLEOTIDE SEQUENCE [LARGE SCALE GENOMIC DNA]</scope>
    <source>
        <strain evidence="3">DSM 114642 / LMG 32736 / 3841</strain>
    </source>
</reference>
<gene>
    <name evidence="2" type="ordered locus">RL1897</name>
</gene>
<keyword evidence="3" id="KW-1185">Reference proteome</keyword>
<dbReference type="HOGENOM" id="CLU_030259_1_0_5"/>
<accession>Q1MI19</accession>
<dbReference type="RefSeq" id="WP_011651519.1">
    <property type="nucleotide sequence ID" value="NC_008380.1"/>
</dbReference>
<feature type="domain" description="TniQ" evidence="1">
    <location>
        <begin position="7"/>
        <end position="139"/>
    </location>
</feature>
<proteinExistence type="predicted"/>
<dbReference type="EnsemblBacteria" id="CAK07391">
    <property type="protein sequence ID" value="CAK07391"/>
    <property type="gene ID" value="RL1897"/>
</dbReference>
<sequence length="607" mass="68096">MSALFDVPLFEHEPLTSWFARLARANSAPNSRVLFRYLGIDRAAFLRGDRDEIARVAGQVGRSEDELFARAVVTNDNASVTVAGATFGKRMVVGPRRLRFCPHCILSDDQDEGLMPGARRRLRPHWMFLSVQTCPVHLTQIVEAEHVGLQRHPYDLISQLEVVAESMPELILESVPRQMTAFERFVCDRLEGRRNHGDFLDTVTPAVGITACELLGTAYVYGRDTAFAGLSNEAMVEARNTAFDFIVRGSHGFTELLDYIRSNGRASYAGGQALYGKLYSALLINFKEPEYGVLRERIRSHTLKTVRVINGSEFFGKVTDSEWTTVSALVDATGSSDQTLRRLLVEMGHLDSVRQKDGEQTIPVAVVENALGKLRDMIDLEEVAAILGINRMHAWYLLKGGLIEPVVKRDGGSERSYRLQNRYSKTAVLRLRDCIMKNTITPCSKALVPISKAVKLANTSYVGILEAVIEGRFKRCGRAEDEGIAGLRFDPAEIESLYWKAPGSALDRAEVRKRMLLTSKAFTYLVSEGYLRAERIHLHQSRAPVWIVAESDFEDFSSKYVTFALIAQQTRCSTRGLGRRRQDRGIPLAFPEDKVDQCIVERIYLPI</sequence>
<dbReference type="eggNOG" id="ENOG502ZA2F">
    <property type="taxonomic scope" value="Bacteria"/>
</dbReference>
<evidence type="ECO:0000259" key="1">
    <source>
        <dbReference type="Pfam" id="PF06527"/>
    </source>
</evidence>
<dbReference type="Proteomes" id="UP000006575">
    <property type="component" value="Chromosome"/>
</dbReference>
<dbReference type="AlphaFoldDB" id="Q1MI19"/>
<protein>
    <recommendedName>
        <fullName evidence="1">TniQ domain-containing protein</fullName>
    </recommendedName>
</protein>